<accession>A0ABV6Q7D9</accession>
<dbReference type="PANTHER" id="PTHR21327">
    <property type="entry name" value="GTP CYCLOHYDROLASE II-RELATED"/>
    <property type="match status" value="1"/>
</dbReference>
<dbReference type="HAMAP" id="MF_00180">
    <property type="entry name" value="RibB"/>
    <property type="match status" value="1"/>
</dbReference>
<comment type="similarity">
    <text evidence="5">In the C-terminal section; belongs to the GTP cyclohydrolase II family.</text>
</comment>
<comment type="function">
    <text evidence="2 10">Catalyzes the conversion of D-ribulose 5-phosphate to formate and 3,4-dihydroxy-2-butanone 4-phosphate.</text>
</comment>
<feature type="binding site" evidence="10">
    <location>
        <position position="41"/>
    </location>
    <ligand>
        <name>D-ribulose 5-phosphate</name>
        <dbReference type="ChEBI" id="CHEBI:58121"/>
    </ligand>
</feature>
<comment type="similarity">
    <text evidence="10">Belongs to the DHBP synthase family.</text>
</comment>
<keyword evidence="10 12" id="KW-0456">Lyase</keyword>
<dbReference type="InterPro" id="IPR036144">
    <property type="entry name" value="RibA-like_sf"/>
</dbReference>
<evidence type="ECO:0000256" key="3">
    <source>
        <dbReference type="ARBA" id="ARBA00004904"/>
    </source>
</evidence>
<name>A0ABV6Q7D9_9FLAO</name>
<keyword evidence="9 10" id="KW-0479">Metal-binding</keyword>
<proteinExistence type="inferred from homology"/>
<sequence>MTTKTVNKHTSLNTIEEAIEDIRQGKVIIVVDDENRENEGDFLAAAEKVTPDMINFMAKHGRGLICAPLTEHRCEELELNMMVRNNTDPMETAFTVSVDLRGNGVSTGISASDRAKTIKALVNNDTKAFELARPGHIFPLVAKEGGVLRRTGHTEAAIDFARLAGFEPAGVIVEIMNEDGTMARLPQLMEVAKKFDLKIVSIEDLVAYRMEYDSLIEKKEDFEIETRFGRYRLRAYLQTTNNQIHIALTKGNWKSSEPVLTRVNSSLVNNDILGTLTNNVDQKLDDMFNAINSEEKGAIIFINQQAESINLLSRLTILKENQIKGQLVKAPRIPMDSKDFGIGAQILHDLKISKLKLMSNALQTKRVGMIGYGLEIVEYVNY</sequence>
<evidence type="ECO:0000256" key="9">
    <source>
        <dbReference type="ARBA" id="ARBA00022723"/>
    </source>
</evidence>
<dbReference type="NCBIfam" id="TIGR00506">
    <property type="entry name" value="ribB"/>
    <property type="match status" value="1"/>
</dbReference>
<evidence type="ECO:0000256" key="7">
    <source>
        <dbReference type="ARBA" id="ARBA00018836"/>
    </source>
</evidence>
<evidence type="ECO:0000313" key="13">
    <source>
        <dbReference type="Proteomes" id="UP001589832"/>
    </source>
</evidence>
<feature type="domain" description="GTP cyclohydrolase II" evidence="11">
    <location>
        <begin position="220"/>
        <end position="380"/>
    </location>
</feature>
<dbReference type="SUPFAM" id="SSF55821">
    <property type="entry name" value="YrdC/RibB"/>
    <property type="match status" value="1"/>
</dbReference>
<dbReference type="Proteomes" id="UP001589832">
    <property type="component" value="Unassembled WGS sequence"/>
</dbReference>
<comment type="cofactor">
    <cofactor evidence="10">
        <name>Mg(2+)</name>
        <dbReference type="ChEBI" id="CHEBI:18420"/>
    </cofactor>
    <cofactor evidence="10">
        <name>Mn(2+)</name>
        <dbReference type="ChEBI" id="CHEBI:29035"/>
    </cofactor>
    <text evidence="10">Binds 2 divalent metal cations per subunit. Magnesium or manganese.</text>
</comment>
<dbReference type="InterPro" id="IPR032677">
    <property type="entry name" value="GTP_cyclohydro_II"/>
</dbReference>
<feature type="binding site" evidence="10">
    <location>
        <position position="37"/>
    </location>
    <ligand>
        <name>Mg(2+)</name>
        <dbReference type="ChEBI" id="CHEBI:18420"/>
        <label>2</label>
    </ligand>
</feature>
<evidence type="ECO:0000256" key="4">
    <source>
        <dbReference type="ARBA" id="ARBA00005520"/>
    </source>
</evidence>
<keyword evidence="13" id="KW-1185">Reference proteome</keyword>
<dbReference type="Gene3D" id="3.40.50.10990">
    <property type="entry name" value="GTP cyclohydrolase II"/>
    <property type="match status" value="1"/>
</dbReference>
<feature type="binding site" evidence="10">
    <location>
        <begin position="150"/>
        <end position="154"/>
    </location>
    <ligand>
        <name>D-ribulose 5-phosphate</name>
        <dbReference type="ChEBI" id="CHEBI:58121"/>
    </ligand>
</feature>
<feature type="binding site" evidence="10">
    <location>
        <begin position="36"/>
        <end position="37"/>
    </location>
    <ligand>
        <name>D-ribulose 5-phosphate</name>
        <dbReference type="ChEBI" id="CHEBI:58121"/>
    </ligand>
</feature>
<comment type="caution">
    <text evidence="12">The sequence shown here is derived from an EMBL/GenBank/DDBJ whole genome shotgun (WGS) entry which is preliminary data.</text>
</comment>
<dbReference type="InterPro" id="IPR000422">
    <property type="entry name" value="DHBP_synthase_RibB"/>
</dbReference>
<evidence type="ECO:0000313" key="12">
    <source>
        <dbReference type="EMBL" id="MFC0604192.1"/>
    </source>
</evidence>
<dbReference type="InterPro" id="IPR017945">
    <property type="entry name" value="DHBP_synth_RibB-like_a/b_dom"/>
</dbReference>
<gene>
    <name evidence="10 12" type="primary">ribB</name>
    <name evidence="12" type="ORF">ACFFGA_06480</name>
</gene>
<keyword evidence="10" id="KW-0464">Manganese</keyword>
<feature type="binding site" evidence="10">
    <location>
        <position position="37"/>
    </location>
    <ligand>
        <name>Mg(2+)</name>
        <dbReference type="ChEBI" id="CHEBI:18420"/>
        <label>1</label>
    </ligand>
</feature>
<protein>
    <recommendedName>
        <fullName evidence="7 10">3,4-dihydroxy-2-butanone 4-phosphate synthase</fullName>
        <shortName evidence="10">DHBP synthase</shortName>
        <ecNumber evidence="6 10">4.1.99.12</ecNumber>
    </recommendedName>
</protein>
<keyword evidence="8 10" id="KW-0686">Riboflavin biosynthesis</keyword>
<evidence type="ECO:0000256" key="10">
    <source>
        <dbReference type="HAMAP-Rule" id="MF_00180"/>
    </source>
</evidence>
<dbReference type="EC" id="4.1.99.12" evidence="6 10"/>
<comment type="similarity">
    <text evidence="4">In the N-terminal section; belongs to the DHBP synthase family.</text>
</comment>
<evidence type="ECO:0000256" key="6">
    <source>
        <dbReference type="ARBA" id="ARBA00012153"/>
    </source>
</evidence>
<dbReference type="EMBL" id="JBHLTQ010000003">
    <property type="protein sequence ID" value="MFC0604192.1"/>
    <property type="molecule type" value="Genomic_DNA"/>
</dbReference>
<dbReference type="RefSeq" id="WP_386061392.1">
    <property type="nucleotide sequence ID" value="NZ_JBHLTQ010000003.1"/>
</dbReference>
<organism evidence="12 13">
    <name type="scientific">Winogradskyella pulchriflava</name>
    <dbReference type="NCBI Taxonomy" id="1110688"/>
    <lineage>
        <taxon>Bacteria</taxon>
        <taxon>Pseudomonadati</taxon>
        <taxon>Bacteroidota</taxon>
        <taxon>Flavobacteriia</taxon>
        <taxon>Flavobacteriales</taxon>
        <taxon>Flavobacteriaceae</taxon>
        <taxon>Winogradskyella</taxon>
    </lineage>
</organism>
<dbReference type="Gene3D" id="3.90.870.10">
    <property type="entry name" value="DHBP synthase"/>
    <property type="match status" value="1"/>
</dbReference>
<evidence type="ECO:0000259" key="11">
    <source>
        <dbReference type="Pfam" id="PF00925"/>
    </source>
</evidence>
<comment type="catalytic activity">
    <reaction evidence="1 10">
        <text>D-ribulose 5-phosphate = (2S)-2-hydroxy-3-oxobutyl phosphate + formate + H(+)</text>
        <dbReference type="Rhea" id="RHEA:18457"/>
        <dbReference type="ChEBI" id="CHEBI:15378"/>
        <dbReference type="ChEBI" id="CHEBI:15740"/>
        <dbReference type="ChEBI" id="CHEBI:58121"/>
        <dbReference type="ChEBI" id="CHEBI:58830"/>
        <dbReference type="EC" id="4.1.99.12"/>
    </reaction>
</comment>
<comment type="pathway">
    <text evidence="3 10">Cofactor biosynthesis; riboflavin biosynthesis; 2-hydroxy-3-oxobutyl phosphate from D-ribulose 5-phosphate: step 1/1.</text>
</comment>
<dbReference type="PANTHER" id="PTHR21327:SF18">
    <property type="entry name" value="3,4-DIHYDROXY-2-BUTANONE 4-PHOSPHATE SYNTHASE"/>
    <property type="match status" value="1"/>
</dbReference>
<dbReference type="PIRSF" id="PIRSF001259">
    <property type="entry name" value="RibA"/>
    <property type="match status" value="1"/>
</dbReference>
<evidence type="ECO:0000256" key="5">
    <source>
        <dbReference type="ARBA" id="ARBA00008976"/>
    </source>
</evidence>
<dbReference type="Pfam" id="PF00925">
    <property type="entry name" value="GTP_cyclohydro2"/>
    <property type="match status" value="1"/>
</dbReference>
<reference evidence="12 13" key="1">
    <citation type="submission" date="2024-09" db="EMBL/GenBank/DDBJ databases">
        <authorList>
            <person name="Sun Q."/>
            <person name="Mori K."/>
        </authorList>
    </citation>
    <scope>NUCLEOTIDE SEQUENCE [LARGE SCALE GENOMIC DNA]</scope>
    <source>
        <strain evidence="12 13">NCAIM B.02481</strain>
    </source>
</reference>
<evidence type="ECO:0000256" key="8">
    <source>
        <dbReference type="ARBA" id="ARBA00022619"/>
    </source>
</evidence>
<keyword evidence="10" id="KW-0460">Magnesium</keyword>
<dbReference type="SUPFAM" id="SSF142695">
    <property type="entry name" value="RibA-like"/>
    <property type="match status" value="1"/>
</dbReference>
<comment type="subunit">
    <text evidence="10">Homodimer.</text>
</comment>
<feature type="site" description="Essential for catalytic activity" evidence="10">
    <location>
        <position position="136"/>
    </location>
</feature>
<evidence type="ECO:0000256" key="2">
    <source>
        <dbReference type="ARBA" id="ARBA00002284"/>
    </source>
</evidence>
<feature type="binding site" evidence="10">
    <location>
        <position position="153"/>
    </location>
    <ligand>
        <name>Mg(2+)</name>
        <dbReference type="ChEBI" id="CHEBI:18420"/>
        <label>2</label>
    </ligand>
</feature>
<dbReference type="GO" id="GO:0008686">
    <property type="term" value="F:3,4-dihydroxy-2-butanone-4-phosphate synthase activity"/>
    <property type="evidence" value="ECO:0007669"/>
    <property type="project" value="UniProtKB-EC"/>
</dbReference>
<dbReference type="Pfam" id="PF00926">
    <property type="entry name" value="DHBP_synthase"/>
    <property type="match status" value="1"/>
</dbReference>
<feature type="site" description="Essential for catalytic activity" evidence="10">
    <location>
        <position position="174"/>
    </location>
</feature>
<evidence type="ECO:0000256" key="1">
    <source>
        <dbReference type="ARBA" id="ARBA00000141"/>
    </source>
</evidence>